<evidence type="ECO:0000313" key="2">
    <source>
        <dbReference type="Proteomes" id="UP001302602"/>
    </source>
</evidence>
<dbReference type="AlphaFoldDB" id="A0AAN6TQC7"/>
<protein>
    <submittedName>
        <fullName evidence="1">Uncharacterized protein</fullName>
    </submittedName>
</protein>
<gene>
    <name evidence="1" type="ORF">N657DRAFT_374801</name>
</gene>
<dbReference type="RefSeq" id="XP_062642134.1">
    <property type="nucleotide sequence ID" value="XM_062787070.1"/>
</dbReference>
<dbReference type="Proteomes" id="UP001302602">
    <property type="component" value="Unassembled WGS sequence"/>
</dbReference>
<accession>A0AAN6TQC7</accession>
<reference evidence="1" key="2">
    <citation type="submission" date="2023-05" db="EMBL/GenBank/DDBJ databases">
        <authorList>
            <consortium name="Lawrence Berkeley National Laboratory"/>
            <person name="Steindorff A."/>
            <person name="Hensen N."/>
            <person name="Bonometti L."/>
            <person name="Westerberg I."/>
            <person name="Brannstrom I.O."/>
            <person name="Guillou S."/>
            <person name="Cros-Aarteil S."/>
            <person name="Calhoun S."/>
            <person name="Haridas S."/>
            <person name="Kuo A."/>
            <person name="Mondo S."/>
            <person name="Pangilinan J."/>
            <person name="Riley R."/>
            <person name="Labutti K."/>
            <person name="Andreopoulos B."/>
            <person name="Lipzen A."/>
            <person name="Chen C."/>
            <person name="Yanf M."/>
            <person name="Daum C."/>
            <person name="Ng V."/>
            <person name="Clum A."/>
            <person name="Ohm R."/>
            <person name="Martin F."/>
            <person name="Silar P."/>
            <person name="Natvig D."/>
            <person name="Lalanne C."/>
            <person name="Gautier V."/>
            <person name="Ament-Velasquez S.L."/>
            <person name="Kruys A."/>
            <person name="Hutchinson M.I."/>
            <person name="Powell A.J."/>
            <person name="Barry K."/>
            <person name="Miller A.N."/>
            <person name="Grigoriev I.V."/>
            <person name="Debuchy R."/>
            <person name="Gladieux P."/>
            <person name="Thoren M.H."/>
            <person name="Johannesson H."/>
        </authorList>
    </citation>
    <scope>NUCLEOTIDE SEQUENCE</scope>
    <source>
        <strain evidence="1">CBS 731.68</strain>
    </source>
</reference>
<name>A0AAN6TQC7_9PEZI</name>
<organism evidence="1 2">
    <name type="scientific">Parathielavia appendiculata</name>
    <dbReference type="NCBI Taxonomy" id="2587402"/>
    <lineage>
        <taxon>Eukaryota</taxon>
        <taxon>Fungi</taxon>
        <taxon>Dikarya</taxon>
        <taxon>Ascomycota</taxon>
        <taxon>Pezizomycotina</taxon>
        <taxon>Sordariomycetes</taxon>
        <taxon>Sordariomycetidae</taxon>
        <taxon>Sordariales</taxon>
        <taxon>Chaetomiaceae</taxon>
        <taxon>Parathielavia</taxon>
    </lineage>
</organism>
<dbReference type="EMBL" id="MU853270">
    <property type="protein sequence ID" value="KAK4118361.1"/>
    <property type="molecule type" value="Genomic_DNA"/>
</dbReference>
<keyword evidence="2" id="KW-1185">Reference proteome</keyword>
<proteinExistence type="predicted"/>
<sequence>MCDFSQREFSCGHFLWLASELCPIYKQTRRKWGCQPNVTKFETRDQLSGECKWVLKRVWRLNLGNSIRNCSQRRDICDLHSRFRFLGLKSMYLK</sequence>
<evidence type="ECO:0000313" key="1">
    <source>
        <dbReference type="EMBL" id="KAK4118361.1"/>
    </source>
</evidence>
<comment type="caution">
    <text evidence="1">The sequence shown here is derived from an EMBL/GenBank/DDBJ whole genome shotgun (WGS) entry which is preliminary data.</text>
</comment>
<reference evidence="1" key="1">
    <citation type="journal article" date="2023" name="Mol. Phylogenet. Evol.">
        <title>Genome-scale phylogeny and comparative genomics of the fungal order Sordariales.</title>
        <authorList>
            <person name="Hensen N."/>
            <person name="Bonometti L."/>
            <person name="Westerberg I."/>
            <person name="Brannstrom I.O."/>
            <person name="Guillou S."/>
            <person name="Cros-Aarteil S."/>
            <person name="Calhoun S."/>
            <person name="Haridas S."/>
            <person name="Kuo A."/>
            <person name="Mondo S."/>
            <person name="Pangilinan J."/>
            <person name="Riley R."/>
            <person name="LaButti K."/>
            <person name="Andreopoulos B."/>
            <person name="Lipzen A."/>
            <person name="Chen C."/>
            <person name="Yan M."/>
            <person name="Daum C."/>
            <person name="Ng V."/>
            <person name="Clum A."/>
            <person name="Steindorff A."/>
            <person name="Ohm R.A."/>
            <person name="Martin F."/>
            <person name="Silar P."/>
            <person name="Natvig D.O."/>
            <person name="Lalanne C."/>
            <person name="Gautier V."/>
            <person name="Ament-Velasquez S.L."/>
            <person name="Kruys A."/>
            <person name="Hutchinson M.I."/>
            <person name="Powell A.J."/>
            <person name="Barry K."/>
            <person name="Miller A.N."/>
            <person name="Grigoriev I.V."/>
            <person name="Debuchy R."/>
            <person name="Gladieux P."/>
            <person name="Hiltunen Thoren M."/>
            <person name="Johannesson H."/>
        </authorList>
    </citation>
    <scope>NUCLEOTIDE SEQUENCE</scope>
    <source>
        <strain evidence="1">CBS 731.68</strain>
    </source>
</reference>
<dbReference type="GeneID" id="87823840"/>